<dbReference type="EMBL" id="QSCI01000096">
    <property type="protein sequence ID" value="RGX90619.1"/>
    <property type="molecule type" value="Genomic_DNA"/>
</dbReference>
<dbReference type="Proteomes" id="UP000285604">
    <property type="component" value="Unassembled WGS sequence"/>
</dbReference>
<keyword evidence="1" id="KW-1133">Transmembrane helix</keyword>
<gene>
    <name evidence="2" type="ORF">DWY11_15860</name>
    <name evidence="3" type="ORF">DXA63_14180</name>
</gene>
<sequence>MQVTKFFRNFAIKLNKMGQKEEKEKIKTARETLGRYFYDLSKTSFGTGLLGTFLPYFTKDESAMTEKTIWLFAGCLIATVGFAYVGNKILKR</sequence>
<keyword evidence="1" id="KW-0472">Membrane</keyword>
<feature type="transmembrane region" description="Helical" evidence="1">
    <location>
        <begin position="36"/>
        <end position="57"/>
    </location>
</feature>
<keyword evidence="1" id="KW-0812">Transmembrane</keyword>
<evidence type="ECO:0000313" key="3">
    <source>
        <dbReference type="EMBL" id="RGX90619.1"/>
    </source>
</evidence>
<dbReference type="EMBL" id="QRVA01000085">
    <property type="protein sequence ID" value="RGS09284.1"/>
    <property type="molecule type" value="Genomic_DNA"/>
</dbReference>
<name>A0A3R5ZF68_9BACT</name>
<organism evidence="2 4">
    <name type="scientific">Segatella copri</name>
    <dbReference type="NCBI Taxonomy" id="165179"/>
    <lineage>
        <taxon>Bacteria</taxon>
        <taxon>Pseudomonadati</taxon>
        <taxon>Bacteroidota</taxon>
        <taxon>Bacteroidia</taxon>
        <taxon>Bacteroidales</taxon>
        <taxon>Prevotellaceae</taxon>
        <taxon>Segatella</taxon>
    </lineage>
</organism>
<dbReference type="AlphaFoldDB" id="A0A3R5ZF68"/>
<evidence type="ECO:0000313" key="2">
    <source>
        <dbReference type="EMBL" id="RGS09284.1"/>
    </source>
</evidence>
<evidence type="ECO:0000313" key="4">
    <source>
        <dbReference type="Proteomes" id="UP000283872"/>
    </source>
</evidence>
<proteinExistence type="predicted"/>
<comment type="caution">
    <text evidence="2">The sequence shown here is derived from an EMBL/GenBank/DDBJ whole genome shotgun (WGS) entry which is preliminary data.</text>
</comment>
<feature type="transmembrane region" description="Helical" evidence="1">
    <location>
        <begin position="69"/>
        <end position="86"/>
    </location>
</feature>
<dbReference type="Proteomes" id="UP000283872">
    <property type="component" value="Unassembled WGS sequence"/>
</dbReference>
<protein>
    <submittedName>
        <fullName evidence="2">Uncharacterized protein</fullName>
    </submittedName>
</protein>
<accession>A0A3R5ZF68</accession>
<evidence type="ECO:0000313" key="5">
    <source>
        <dbReference type="Proteomes" id="UP000285604"/>
    </source>
</evidence>
<evidence type="ECO:0000256" key="1">
    <source>
        <dbReference type="SAM" id="Phobius"/>
    </source>
</evidence>
<reference evidence="4 5" key="1">
    <citation type="submission" date="2018-08" db="EMBL/GenBank/DDBJ databases">
        <title>A genome reference for cultivated species of the human gut microbiota.</title>
        <authorList>
            <person name="Zou Y."/>
            <person name="Xue W."/>
            <person name="Luo G."/>
        </authorList>
    </citation>
    <scope>NUCLEOTIDE SEQUENCE [LARGE SCALE GENOMIC DNA]</scope>
    <source>
        <strain evidence="2 4">AF24-12</strain>
        <strain evidence="3 5">OF03-3</strain>
    </source>
</reference>